<keyword evidence="4" id="KW-1185">Reference proteome</keyword>
<keyword evidence="1" id="KW-1133">Transmembrane helix</keyword>
<reference evidence="3 4" key="1">
    <citation type="submission" date="2021-12" db="EMBL/GenBank/DDBJ databases">
        <title>Genome sequence of Kibdelosporangium philippinense ATCC 49844.</title>
        <authorList>
            <person name="Fedorov E.A."/>
            <person name="Omeragic M."/>
            <person name="Shalygina K.F."/>
            <person name="Maclea K.S."/>
        </authorList>
    </citation>
    <scope>NUCLEOTIDE SEQUENCE [LARGE SCALE GENOMIC DNA]</scope>
    <source>
        <strain evidence="3 4">ATCC 49844</strain>
    </source>
</reference>
<organism evidence="3 4">
    <name type="scientific">Kibdelosporangium philippinense</name>
    <dbReference type="NCBI Taxonomy" id="211113"/>
    <lineage>
        <taxon>Bacteria</taxon>
        <taxon>Bacillati</taxon>
        <taxon>Actinomycetota</taxon>
        <taxon>Actinomycetes</taxon>
        <taxon>Pseudonocardiales</taxon>
        <taxon>Pseudonocardiaceae</taxon>
        <taxon>Kibdelosporangium</taxon>
    </lineage>
</organism>
<dbReference type="InterPro" id="IPR014729">
    <property type="entry name" value="Rossmann-like_a/b/a_fold"/>
</dbReference>
<feature type="transmembrane region" description="Helical" evidence="1">
    <location>
        <begin position="82"/>
        <end position="104"/>
    </location>
</feature>
<keyword evidence="1" id="KW-0812">Transmembrane</keyword>
<feature type="domain" description="DUF218" evidence="2">
    <location>
        <begin position="149"/>
        <end position="291"/>
    </location>
</feature>
<dbReference type="InterPro" id="IPR003848">
    <property type="entry name" value="DUF218"/>
</dbReference>
<feature type="transmembrane region" description="Helical" evidence="1">
    <location>
        <begin position="24"/>
        <end position="42"/>
    </location>
</feature>
<dbReference type="Gene3D" id="3.40.50.620">
    <property type="entry name" value="HUPs"/>
    <property type="match status" value="1"/>
</dbReference>
<evidence type="ECO:0000259" key="2">
    <source>
        <dbReference type="Pfam" id="PF02698"/>
    </source>
</evidence>
<evidence type="ECO:0000256" key="1">
    <source>
        <dbReference type="SAM" id="Phobius"/>
    </source>
</evidence>
<protein>
    <submittedName>
        <fullName evidence="3">YdcF family protein</fullName>
    </submittedName>
</protein>
<dbReference type="EMBL" id="JAJVCN010000003">
    <property type="protein sequence ID" value="MCE7008884.1"/>
    <property type="molecule type" value="Genomic_DNA"/>
</dbReference>
<dbReference type="Proteomes" id="UP001521150">
    <property type="component" value="Unassembled WGS sequence"/>
</dbReference>
<evidence type="ECO:0000313" key="3">
    <source>
        <dbReference type="EMBL" id="MCE7008884.1"/>
    </source>
</evidence>
<keyword evidence="1" id="KW-0472">Membrane</keyword>
<dbReference type="Pfam" id="PF02698">
    <property type="entry name" value="DUF218"/>
    <property type="match status" value="1"/>
</dbReference>
<dbReference type="InterPro" id="IPR051599">
    <property type="entry name" value="Cell_Envelope_Assoc"/>
</dbReference>
<feature type="transmembrane region" description="Helical" evidence="1">
    <location>
        <begin position="48"/>
        <end position="70"/>
    </location>
</feature>
<gene>
    <name evidence="3" type="ORF">LWC34_39650</name>
</gene>
<feature type="transmembrane region" description="Helical" evidence="1">
    <location>
        <begin position="110"/>
        <end position="134"/>
    </location>
</feature>
<dbReference type="PANTHER" id="PTHR30336:SF4">
    <property type="entry name" value="ENVELOPE BIOGENESIS FACTOR ELYC"/>
    <property type="match status" value="1"/>
</dbReference>
<proteinExistence type="predicted"/>
<dbReference type="PANTHER" id="PTHR30336">
    <property type="entry name" value="INNER MEMBRANE PROTEIN, PROBABLE PERMEASE"/>
    <property type="match status" value="1"/>
</dbReference>
<name>A0ABS8ZM92_9PSEU</name>
<comment type="caution">
    <text evidence="3">The sequence shown here is derived from an EMBL/GenBank/DDBJ whole genome shotgun (WGS) entry which is preliminary data.</text>
</comment>
<accession>A0ABS8ZM92</accession>
<dbReference type="CDD" id="cd06259">
    <property type="entry name" value="YdcF-like"/>
    <property type="match status" value="1"/>
</dbReference>
<evidence type="ECO:0000313" key="4">
    <source>
        <dbReference type="Proteomes" id="UP001521150"/>
    </source>
</evidence>
<dbReference type="RefSeq" id="WP_233730336.1">
    <property type="nucleotide sequence ID" value="NZ_JAJVCN010000003.1"/>
</dbReference>
<sequence length="319" mass="34495">MSWLIALFPAVMFIRGFRRDRRRVSNAMWLGVTLVFSALGSTSPFAGWAFALALLGIGVVLPVGLILNGLEMLQKERRTLGNLLSFIAGIAIVVVDISFIVVASGGLGPIHALLGAGVLLAGYVGFFCTSVLLYSVMYSFFQRGAQYSALIVLGSRVIGDRVPKLLASRLDKAIGVRERQEPKPVVVVSGGQGPDEEVAEATAMRNYLVQKGLPDNGILVEDKSTTTEENLRFSSELLKNNNVQGPIAAVTNNYHAFRAAVTARRLGLPVEAIGAPTANYFLPSAFLREVIALMRENKVAHAILCGSMTSMYLLFVYTR</sequence>
<feature type="transmembrane region" description="Helical" evidence="1">
    <location>
        <begin position="299"/>
        <end position="317"/>
    </location>
</feature>